<dbReference type="GO" id="GO:0009055">
    <property type="term" value="F:electron transfer activity"/>
    <property type="evidence" value="ECO:0007669"/>
    <property type="project" value="InterPro"/>
</dbReference>
<dbReference type="SUPFAM" id="SSF56281">
    <property type="entry name" value="Metallo-hydrolase/oxidoreductase"/>
    <property type="match status" value="1"/>
</dbReference>
<evidence type="ECO:0000313" key="4">
    <source>
        <dbReference type="Proteomes" id="UP000432715"/>
    </source>
</evidence>
<dbReference type="InterPro" id="IPR008254">
    <property type="entry name" value="Flavodoxin/NO_synth"/>
</dbReference>
<dbReference type="InterPro" id="IPR045761">
    <property type="entry name" value="ODP_dom"/>
</dbReference>
<evidence type="ECO:0000256" key="1">
    <source>
        <dbReference type="ARBA" id="ARBA00007121"/>
    </source>
</evidence>
<dbReference type="InterPro" id="IPR001279">
    <property type="entry name" value="Metallo-B-lactamas"/>
</dbReference>
<dbReference type="Gene3D" id="3.60.15.10">
    <property type="entry name" value="Ribonuclease Z/Hydroxyacylglutathione hydrolase-like"/>
    <property type="match status" value="1"/>
</dbReference>
<keyword evidence="4" id="KW-1185">Reference proteome</keyword>
<dbReference type="GO" id="GO:0016651">
    <property type="term" value="F:oxidoreductase activity, acting on NAD(P)H"/>
    <property type="evidence" value="ECO:0007669"/>
    <property type="project" value="UniProtKB-ARBA"/>
</dbReference>
<feature type="domain" description="Flavodoxin-like" evidence="2">
    <location>
        <begin position="254"/>
        <end position="393"/>
    </location>
</feature>
<dbReference type="OrthoDB" id="9807946at2"/>
<organism evidence="3 4">
    <name type="scientific">Alkaliphilus pronyensis</name>
    <dbReference type="NCBI Taxonomy" id="1482732"/>
    <lineage>
        <taxon>Bacteria</taxon>
        <taxon>Bacillati</taxon>
        <taxon>Bacillota</taxon>
        <taxon>Clostridia</taxon>
        <taxon>Peptostreptococcales</taxon>
        <taxon>Natronincolaceae</taxon>
        <taxon>Alkaliphilus</taxon>
    </lineage>
</organism>
<dbReference type="PANTHER" id="PTHR43717:SF1">
    <property type="entry name" value="ANAEROBIC NITRIC OXIDE REDUCTASE FLAVORUBREDOXIN"/>
    <property type="match status" value="1"/>
</dbReference>
<dbReference type="SUPFAM" id="SSF52218">
    <property type="entry name" value="Flavoproteins"/>
    <property type="match status" value="1"/>
</dbReference>
<dbReference type="AlphaFoldDB" id="A0A6I0F1E9"/>
<dbReference type="Gene3D" id="3.40.50.360">
    <property type="match status" value="1"/>
</dbReference>
<dbReference type="PIRSF" id="PIRSF005243">
    <property type="entry name" value="ROO"/>
    <property type="match status" value="1"/>
</dbReference>
<dbReference type="InterPro" id="IPR029039">
    <property type="entry name" value="Flavoprotein-like_sf"/>
</dbReference>
<name>A0A6I0F1E9_9FIRM</name>
<dbReference type="SMART" id="SM00849">
    <property type="entry name" value="Lactamase_B"/>
    <property type="match status" value="1"/>
</dbReference>
<dbReference type="InterPro" id="IPR036866">
    <property type="entry name" value="RibonucZ/Hydroxyglut_hydro"/>
</dbReference>
<dbReference type="CDD" id="cd07709">
    <property type="entry name" value="flavodiiron_proteins_MBL-fold"/>
    <property type="match status" value="1"/>
</dbReference>
<dbReference type="Proteomes" id="UP000432715">
    <property type="component" value="Unassembled WGS sequence"/>
</dbReference>
<dbReference type="InterPro" id="IPR016440">
    <property type="entry name" value="Rubredoxin-O_OxRdtase"/>
</dbReference>
<dbReference type="Pfam" id="PF19583">
    <property type="entry name" value="ODP"/>
    <property type="match status" value="1"/>
</dbReference>
<dbReference type="RefSeq" id="WP_151860614.1">
    <property type="nucleotide sequence ID" value="NZ_WBZC01000015.1"/>
</dbReference>
<dbReference type="EMBL" id="WBZC01000015">
    <property type="protein sequence ID" value="KAB3535767.1"/>
    <property type="molecule type" value="Genomic_DNA"/>
</dbReference>
<protein>
    <submittedName>
        <fullName evidence="3">FprA family A-type flavoprotein</fullName>
    </submittedName>
</protein>
<evidence type="ECO:0000313" key="3">
    <source>
        <dbReference type="EMBL" id="KAB3535767.1"/>
    </source>
</evidence>
<evidence type="ECO:0000259" key="2">
    <source>
        <dbReference type="PROSITE" id="PS50902"/>
    </source>
</evidence>
<dbReference type="GO" id="GO:0046872">
    <property type="term" value="F:metal ion binding"/>
    <property type="evidence" value="ECO:0007669"/>
    <property type="project" value="InterPro"/>
</dbReference>
<dbReference type="Pfam" id="PF00258">
    <property type="entry name" value="Flavodoxin_1"/>
    <property type="match status" value="1"/>
</dbReference>
<comment type="similarity">
    <text evidence="1">In the N-terminal section; belongs to the zinc metallo-hydrolase group 3 family.</text>
</comment>
<accession>A0A6I0F1E9</accession>
<dbReference type="GO" id="GO:0010181">
    <property type="term" value="F:FMN binding"/>
    <property type="evidence" value="ECO:0007669"/>
    <property type="project" value="InterPro"/>
</dbReference>
<dbReference type="PROSITE" id="PS50902">
    <property type="entry name" value="FLAVODOXIN_LIKE"/>
    <property type="match status" value="1"/>
</dbReference>
<dbReference type="PROSITE" id="PS00201">
    <property type="entry name" value="FLAVODOXIN"/>
    <property type="match status" value="1"/>
</dbReference>
<gene>
    <name evidence="3" type="ORF">F8154_05565</name>
</gene>
<proteinExistence type="inferred from homology"/>
<sequence length="405" mass="46078">MIDTIKVQDKLYFIGVNDRETHLFENLWPLDKGVSYNSYLINDEKVALIDTVKNTKMESFTSKIASLLKDKPVDYLIINHMEPDHSGSIKAVKEKYPNITIVGNKKTFELLENFYGKMPNYLVVEDGDVLDLGEKKLKFYMTPMVHWPETMMSYEVTGGVLFSGDAFGGFGTLDGGVFDDEVNLEFYTDEIRRYYSNIVGKYGAMVQKALKKLNAANIPINVIAPTHGPVWRSNPTCIIDYYDKWSRAETEEGVVIVYGSMYGNTQKMADYIARELSERDIKNIRIYDSSKTHVSYIISDIWRFKGLVLGSCAYNTGLFPSMENVLHKIENSQLKNRYLGIFGTASWSGGGVSTLNKFAEKMKWTQVGRSVEAQSSPKEEEFKLCSEIAEEMAKSLICDRKNRTF</sequence>
<reference evidence="3 4" key="1">
    <citation type="submission" date="2019-10" db="EMBL/GenBank/DDBJ databases">
        <title>Alkaliphilus serpentinus sp. nov. and Alkaliphilus pronyensis sp. nov., two novel anaerobic alkaliphilic species isolated from the serpentinized-hosted hydrothermal field of the Prony Bay (New Caledonia).</title>
        <authorList>
            <person name="Postec A."/>
        </authorList>
    </citation>
    <scope>NUCLEOTIDE SEQUENCE [LARGE SCALE GENOMIC DNA]</scope>
    <source>
        <strain evidence="3 4">LacV</strain>
    </source>
</reference>
<comment type="caution">
    <text evidence="3">The sequence shown here is derived from an EMBL/GenBank/DDBJ whole genome shotgun (WGS) entry which is preliminary data.</text>
</comment>
<dbReference type="PANTHER" id="PTHR43717">
    <property type="entry name" value="ANAEROBIC NITRIC OXIDE REDUCTASE FLAVORUBREDOXIN"/>
    <property type="match status" value="1"/>
</dbReference>
<dbReference type="InterPro" id="IPR001226">
    <property type="entry name" value="Flavodoxin_CS"/>
</dbReference>